<evidence type="ECO:0000256" key="3">
    <source>
        <dbReference type="ARBA" id="ARBA00022801"/>
    </source>
</evidence>
<reference evidence="6" key="1">
    <citation type="journal article" date="2020" name="Nature">
        <title>Giant virus diversity and host interactions through global metagenomics.</title>
        <authorList>
            <person name="Schulz F."/>
            <person name="Roux S."/>
            <person name="Paez-Espino D."/>
            <person name="Jungbluth S."/>
            <person name="Walsh D.A."/>
            <person name="Denef V.J."/>
            <person name="McMahon K.D."/>
            <person name="Konstantinidis K.T."/>
            <person name="Eloe-Fadrosh E.A."/>
            <person name="Kyrpides N.C."/>
            <person name="Woyke T."/>
        </authorList>
    </citation>
    <scope>NUCLEOTIDE SEQUENCE</scope>
    <source>
        <strain evidence="6">GVMAG-S-1016713-123</strain>
    </source>
</reference>
<dbReference type="PANTHER" id="PTHR11241:SF0">
    <property type="entry name" value="DEOXYURIDINE 5'-TRIPHOSPHATE NUCLEOTIDOHYDROLASE"/>
    <property type="match status" value="1"/>
</dbReference>
<sequence>MKLKIYIENPNVRMFYMNTIDKHNKETKSRFPDSGFDLFCHEPITIRGHGTYKIDIGIQCAAYNGDAPSPFYLYPRSSISKTPLRLSNNVGIIDSGYRGKLGAFVDNISDCSYNVEPGTRLFQICAPNLEPIEVELVKCEEDLGKTLRGSGGFGSTGI</sequence>
<keyword evidence="3" id="KW-0378">Hydrolase</keyword>
<evidence type="ECO:0000313" key="6">
    <source>
        <dbReference type="EMBL" id="QHU34256.1"/>
    </source>
</evidence>
<dbReference type="InterPro" id="IPR008181">
    <property type="entry name" value="dUTPase"/>
</dbReference>
<dbReference type="GO" id="GO:0004170">
    <property type="term" value="F:dUTP diphosphatase activity"/>
    <property type="evidence" value="ECO:0007669"/>
    <property type="project" value="UniProtKB-EC"/>
</dbReference>
<evidence type="ECO:0000256" key="4">
    <source>
        <dbReference type="ARBA" id="ARBA00023080"/>
    </source>
</evidence>
<dbReference type="CDD" id="cd07557">
    <property type="entry name" value="trimeric_dUTPase"/>
    <property type="match status" value="1"/>
</dbReference>
<dbReference type="SUPFAM" id="SSF51283">
    <property type="entry name" value="dUTPase-like"/>
    <property type="match status" value="1"/>
</dbReference>
<dbReference type="PANTHER" id="PTHR11241">
    <property type="entry name" value="DEOXYURIDINE 5'-TRIPHOSPHATE NUCLEOTIDOHYDROLASE"/>
    <property type="match status" value="1"/>
</dbReference>
<name>A0A6C0LTS6_9ZZZZ</name>
<dbReference type="GO" id="GO:0046081">
    <property type="term" value="P:dUTP catabolic process"/>
    <property type="evidence" value="ECO:0007669"/>
    <property type="project" value="InterPro"/>
</dbReference>
<dbReference type="InterPro" id="IPR036157">
    <property type="entry name" value="dUTPase-like_sf"/>
</dbReference>
<comment type="similarity">
    <text evidence="1">Belongs to the dUTPase family.</text>
</comment>
<dbReference type="AlphaFoldDB" id="A0A6C0LTS6"/>
<dbReference type="GO" id="GO:0006226">
    <property type="term" value="P:dUMP biosynthetic process"/>
    <property type="evidence" value="ECO:0007669"/>
    <property type="project" value="InterPro"/>
</dbReference>
<protein>
    <recommendedName>
        <fullName evidence="2">dUTP diphosphatase</fullName>
        <ecNumber evidence="2">3.6.1.23</ecNumber>
    </recommendedName>
</protein>
<dbReference type="Pfam" id="PF00692">
    <property type="entry name" value="dUTPase"/>
    <property type="match status" value="1"/>
</dbReference>
<dbReference type="GO" id="GO:0000287">
    <property type="term" value="F:magnesium ion binding"/>
    <property type="evidence" value="ECO:0007669"/>
    <property type="project" value="InterPro"/>
</dbReference>
<dbReference type="EC" id="3.6.1.23" evidence="2"/>
<dbReference type="Gene3D" id="2.70.40.10">
    <property type="match status" value="1"/>
</dbReference>
<dbReference type="InterPro" id="IPR033704">
    <property type="entry name" value="dUTPase_trimeric"/>
</dbReference>
<proteinExistence type="inferred from homology"/>
<evidence type="ECO:0000259" key="5">
    <source>
        <dbReference type="Pfam" id="PF00692"/>
    </source>
</evidence>
<organism evidence="6">
    <name type="scientific">viral metagenome</name>
    <dbReference type="NCBI Taxonomy" id="1070528"/>
    <lineage>
        <taxon>unclassified sequences</taxon>
        <taxon>metagenomes</taxon>
        <taxon>organismal metagenomes</taxon>
    </lineage>
</organism>
<accession>A0A6C0LTS6</accession>
<dbReference type="EMBL" id="MN740568">
    <property type="protein sequence ID" value="QHU34256.1"/>
    <property type="molecule type" value="Genomic_DNA"/>
</dbReference>
<evidence type="ECO:0000256" key="2">
    <source>
        <dbReference type="ARBA" id="ARBA00012379"/>
    </source>
</evidence>
<keyword evidence="4" id="KW-0546">Nucleotide metabolism</keyword>
<dbReference type="InterPro" id="IPR029054">
    <property type="entry name" value="dUTPase-like"/>
</dbReference>
<evidence type="ECO:0000256" key="1">
    <source>
        <dbReference type="ARBA" id="ARBA00006581"/>
    </source>
</evidence>
<feature type="domain" description="dUTPase-like" evidence="5">
    <location>
        <begin position="28"/>
        <end position="157"/>
    </location>
</feature>